<reference evidence="16" key="1">
    <citation type="submission" date="2023-04" db="EMBL/GenBank/DDBJ databases">
        <title>Black Yeasts Isolated from many extreme environments.</title>
        <authorList>
            <person name="Coleine C."/>
            <person name="Stajich J.E."/>
            <person name="Selbmann L."/>
        </authorList>
    </citation>
    <scope>NUCLEOTIDE SEQUENCE</scope>
    <source>
        <strain evidence="16">CCFEE 5312</strain>
    </source>
</reference>
<evidence type="ECO:0000313" key="16">
    <source>
        <dbReference type="EMBL" id="KAK3047475.1"/>
    </source>
</evidence>
<dbReference type="PANTHER" id="PTHR20863:SF28">
    <property type="entry name" value="ACYL CARRIER PROTEIN, MITOCHONDRIAL"/>
    <property type="match status" value="1"/>
</dbReference>
<evidence type="ECO:0000256" key="13">
    <source>
        <dbReference type="ARBA" id="ARBA00023160"/>
    </source>
</evidence>
<evidence type="ECO:0000256" key="14">
    <source>
        <dbReference type="RuleBase" id="RU000722"/>
    </source>
</evidence>
<keyword evidence="17" id="KW-1185">Reference proteome</keyword>
<dbReference type="GO" id="GO:0000035">
    <property type="term" value="F:acyl binding"/>
    <property type="evidence" value="ECO:0007669"/>
    <property type="project" value="TreeGrafter"/>
</dbReference>
<dbReference type="Gene3D" id="1.10.1200.10">
    <property type="entry name" value="ACP-like"/>
    <property type="match status" value="1"/>
</dbReference>
<keyword evidence="4" id="KW-0813">Transport</keyword>
<comment type="subcellular location">
    <subcellularLocation>
        <location evidence="1">Mitochondrion</location>
    </subcellularLocation>
</comment>
<evidence type="ECO:0000256" key="7">
    <source>
        <dbReference type="ARBA" id="ARBA00022553"/>
    </source>
</evidence>
<dbReference type="InterPro" id="IPR006162">
    <property type="entry name" value="Ppantetheine_attach_site"/>
</dbReference>
<sequence>MFRTAVLRSARTLAQASTRAYQPAVRRPAVTPFITTRISTPAFSISAVRGYASGSGLGQEEVTGRIMDLLKNFDKLSAQSHFTNDLGLDSLDTVEVVMAIEEEFSIEIPDKEADAIHSVSQAVDYIMAQPDGTSTLAAPKTMC</sequence>
<dbReference type="PANTHER" id="PTHR20863">
    <property type="entry name" value="ACYL CARRIER PROTEIN"/>
    <property type="match status" value="1"/>
</dbReference>
<evidence type="ECO:0000256" key="3">
    <source>
        <dbReference type="ARBA" id="ARBA00010930"/>
    </source>
</evidence>
<keyword evidence="6 14" id="KW-0444">Lipid biosynthesis</keyword>
<comment type="function">
    <text evidence="14">Carrier of the growing fatty acid chain in fatty acid biosynthesis.</text>
</comment>
<evidence type="ECO:0000256" key="10">
    <source>
        <dbReference type="ARBA" id="ARBA00022982"/>
    </source>
</evidence>
<evidence type="ECO:0000256" key="11">
    <source>
        <dbReference type="ARBA" id="ARBA00023098"/>
    </source>
</evidence>
<evidence type="ECO:0000256" key="1">
    <source>
        <dbReference type="ARBA" id="ARBA00004173"/>
    </source>
</evidence>
<dbReference type="InterPro" id="IPR009081">
    <property type="entry name" value="PP-bd_ACP"/>
</dbReference>
<protein>
    <recommendedName>
        <fullName evidence="14">Acyl carrier protein</fullName>
    </recommendedName>
</protein>
<feature type="domain" description="Carrier" evidence="15">
    <location>
        <begin position="53"/>
        <end position="130"/>
    </location>
</feature>
<evidence type="ECO:0000256" key="9">
    <source>
        <dbReference type="ARBA" id="ARBA00022946"/>
    </source>
</evidence>
<keyword evidence="5 14" id="KW-0596">Phosphopantetheine</keyword>
<keyword evidence="10" id="KW-0249">Electron transport</keyword>
<dbReference type="InterPro" id="IPR003231">
    <property type="entry name" value="ACP"/>
</dbReference>
<keyword evidence="7" id="KW-0597">Phosphoprotein</keyword>
<keyword evidence="9" id="KW-0809">Transit peptide</keyword>
<keyword evidence="13 14" id="KW-0275">Fatty acid biosynthesis</keyword>
<dbReference type="AlphaFoldDB" id="A0AAJ0GAM7"/>
<keyword evidence="12" id="KW-0496">Mitochondrion</keyword>
<organism evidence="16 17">
    <name type="scientific">Extremus antarcticus</name>
    <dbReference type="NCBI Taxonomy" id="702011"/>
    <lineage>
        <taxon>Eukaryota</taxon>
        <taxon>Fungi</taxon>
        <taxon>Dikarya</taxon>
        <taxon>Ascomycota</taxon>
        <taxon>Pezizomycotina</taxon>
        <taxon>Dothideomycetes</taxon>
        <taxon>Dothideomycetidae</taxon>
        <taxon>Mycosphaerellales</taxon>
        <taxon>Extremaceae</taxon>
        <taxon>Extremus</taxon>
    </lineage>
</organism>
<comment type="pathway">
    <text evidence="2">Lipid metabolism; fatty acid biosynthesis.</text>
</comment>
<evidence type="ECO:0000313" key="17">
    <source>
        <dbReference type="Proteomes" id="UP001271007"/>
    </source>
</evidence>
<evidence type="ECO:0000256" key="12">
    <source>
        <dbReference type="ARBA" id="ARBA00023128"/>
    </source>
</evidence>
<dbReference type="FunFam" id="1.10.1200.10:FF:000003">
    <property type="entry name" value="Acyl carrier protein"/>
    <property type="match status" value="1"/>
</dbReference>
<comment type="similarity">
    <text evidence="3">Belongs to the acyl carrier protein (ACP) family.</text>
</comment>
<dbReference type="NCBIfam" id="TIGR00517">
    <property type="entry name" value="acyl_carrier"/>
    <property type="match status" value="1"/>
</dbReference>
<dbReference type="GO" id="GO:0000036">
    <property type="term" value="F:acyl carrier activity"/>
    <property type="evidence" value="ECO:0007669"/>
    <property type="project" value="TreeGrafter"/>
</dbReference>
<dbReference type="Pfam" id="PF00550">
    <property type="entry name" value="PP-binding"/>
    <property type="match status" value="1"/>
</dbReference>
<proteinExistence type="inferred from homology"/>
<dbReference type="GO" id="GO:0099128">
    <property type="term" value="C:mitochondrial [2Fe-2S] assembly complex"/>
    <property type="evidence" value="ECO:0007669"/>
    <property type="project" value="UniProtKB-ARBA"/>
</dbReference>
<gene>
    <name evidence="16" type="primary">ACP2</name>
    <name evidence="16" type="ORF">LTR09_011104</name>
</gene>
<comment type="caution">
    <text evidence="16">The sequence shown here is derived from an EMBL/GenBank/DDBJ whole genome shotgun (WGS) entry which is preliminary data.</text>
</comment>
<keyword evidence="8" id="KW-0276">Fatty acid metabolism</keyword>
<dbReference type="EMBL" id="JAWDJX010000061">
    <property type="protein sequence ID" value="KAK3047475.1"/>
    <property type="molecule type" value="Genomic_DNA"/>
</dbReference>
<dbReference type="Proteomes" id="UP001271007">
    <property type="component" value="Unassembled WGS sequence"/>
</dbReference>
<dbReference type="PROSITE" id="PS00012">
    <property type="entry name" value="PHOSPHOPANTETHEINE"/>
    <property type="match status" value="1"/>
</dbReference>
<accession>A0AAJ0GAM7</accession>
<dbReference type="InterPro" id="IPR036736">
    <property type="entry name" value="ACP-like_sf"/>
</dbReference>
<dbReference type="NCBIfam" id="NF002148">
    <property type="entry name" value="PRK00982.1-2"/>
    <property type="match status" value="1"/>
</dbReference>
<evidence type="ECO:0000256" key="8">
    <source>
        <dbReference type="ARBA" id="ARBA00022832"/>
    </source>
</evidence>
<dbReference type="PROSITE" id="PS50075">
    <property type="entry name" value="CARRIER"/>
    <property type="match status" value="1"/>
</dbReference>
<evidence type="ECO:0000256" key="2">
    <source>
        <dbReference type="ARBA" id="ARBA00005194"/>
    </source>
</evidence>
<evidence type="ECO:0000256" key="4">
    <source>
        <dbReference type="ARBA" id="ARBA00022448"/>
    </source>
</evidence>
<keyword evidence="11" id="KW-0443">Lipid metabolism</keyword>
<dbReference type="HAMAP" id="MF_01217">
    <property type="entry name" value="Acyl_carrier"/>
    <property type="match status" value="1"/>
</dbReference>
<evidence type="ECO:0000256" key="5">
    <source>
        <dbReference type="ARBA" id="ARBA00022450"/>
    </source>
</evidence>
<evidence type="ECO:0000259" key="15">
    <source>
        <dbReference type="PROSITE" id="PS50075"/>
    </source>
</evidence>
<evidence type="ECO:0000256" key="6">
    <source>
        <dbReference type="ARBA" id="ARBA00022516"/>
    </source>
</evidence>
<name>A0AAJ0GAM7_9PEZI</name>
<dbReference type="SUPFAM" id="SSF47336">
    <property type="entry name" value="ACP-like"/>
    <property type="match status" value="1"/>
</dbReference>